<evidence type="ECO:0000313" key="1">
    <source>
        <dbReference type="EMBL" id="VVA00235.1"/>
    </source>
</evidence>
<dbReference type="VEuPathDB" id="PlasmoDB:PVP01_0009480"/>
<gene>
    <name evidence="1" type="ORF">PVP01_0009480</name>
</gene>
<accession>A0A565A7C4</accession>
<name>A0A565A7C4_PLAVI</name>
<sequence length="56" mass="6724">YTSLGSFIRSLVSKKEKLRQTTNKHLAEQWLQRTLEYMDPNSENAHYNFPYQSMQN</sequence>
<reference evidence="1" key="1">
    <citation type="submission" date="2016-07" db="EMBL/GenBank/DDBJ databases">
        <authorList>
            <consortium name="Pathogen Informatics"/>
        </authorList>
    </citation>
    <scope>NUCLEOTIDE SEQUENCE</scope>
</reference>
<dbReference type="OrthoDB" id="384156at2759"/>
<protein>
    <submittedName>
        <fullName evidence="1">VIR protein</fullName>
    </submittedName>
</protein>
<dbReference type="AlphaFoldDB" id="A0A565A7C4"/>
<organism evidence="1">
    <name type="scientific">Plasmodium vivax</name>
    <name type="common">malaria parasite P. vivax</name>
    <dbReference type="NCBI Taxonomy" id="5855"/>
    <lineage>
        <taxon>Eukaryota</taxon>
        <taxon>Sar</taxon>
        <taxon>Alveolata</taxon>
        <taxon>Apicomplexa</taxon>
        <taxon>Aconoidasida</taxon>
        <taxon>Haemosporida</taxon>
        <taxon>Plasmodiidae</taxon>
        <taxon>Plasmodium</taxon>
        <taxon>Plasmodium (Plasmodium)</taxon>
    </lineage>
</organism>
<proteinExistence type="predicted"/>
<feature type="non-terminal residue" evidence="1">
    <location>
        <position position="1"/>
    </location>
</feature>
<dbReference type="Proteomes" id="UP000220605">
    <property type="component" value="Unassembled WGS sequence"/>
</dbReference>
<dbReference type="EMBL" id="FLZR02000054">
    <property type="protein sequence ID" value="VVA00235.1"/>
    <property type="molecule type" value="Genomic_DNA"/>
</dbReference>